<dbReference type="InterPro" id="IPR001810">
    <property type="entry name" value="F-box_dom"/>
</dbReference>
<gene>
    <name evidence="3" type="ORF">R3P38DRAFT_2780786</name>
</gene>
<accession>A0AAW0B890</accession>
<sequence>MPLGKKSWKLSILMLALYLESFGQELREKLRVQIFPSPLYPWFNRNLKCQACLMVITRSAKRSKSIIAWLPNEVLFSVVAHAAQSDLLSLCLTSHLMRNIARRFLYREVLIDTVKQLKLFVRGGAKRKFIPLLSLVRKFGLNQNLRLGEALIGPLTSTVTKMINLRHLLLYLAKPVQLHKLLREGIFSDLLTFRYIVQPATASEFLSFLDKHSTIDTLTFASECPSPIDFPERPSLPSLRVYEDATDPDCCLARLKKARGLEVIVILTVSHTPRAEDILAEVSRHLPHVRVLRLRSSVAKSAGLSTGEATEIASHLRRFTALRLLEFSAIDYNTEFRLHYDRQALTLWQDVCKTISSVILNSIWWEKSCGEWHCENKGITQMIKLMQTGALGPTFVFVPSGQGEGYHLIELLNQGGGDLVSEKNRFLNV</sequence>
<dbReference type="AlphaFoldDB" id="A0AAW0B890"/>
<keyword evidence="1" id="KW-0732">Signal</keyword>
<proteinExistence type="predicted"/>
<dbReference type="EMBL" id="JAWWNJ010000038">
    <property type="protein sequence ID" value="KAK7021572.1"/>
    <property type="molecule type" value="Genomic_DNA"/>
</dbReference>
<evidence type="ECO:0000313" key="3">
    <source>
        <dbReference type="EMBL" id="KAK7021572.1"/>
    </source>
</evidence>
<comment type="caution">
    <text evidence="3">The sequence shown here is derived from an EMBL/GenBank/DDBJ whole genome shotgun (WGS) entry which is preliminary data.</text>
</comment>
<feature type="signal peptide" evidence="1">
    <location>
        <begin position="1"/>
        <end position="23"/>
    </location>
</feature>
<evidence type="ECO:0000256" key="1">
    <source>
        <dbReference type="SAM" id="SignalP"/>
    </source>
</evidence>
<organism evidence="3 4">
    <name type="scientific">Favolaschia claudopus</name>
    <dbReference type="NCBI Taxonomy" id="2862362"/>
    <lineage>
        <taxon>Eukaryota</taxon>
        <taxon>Fungi</taxon>
        <taxon>Dikarya</taxon>
        <taxon>Basidiomycota</taxon>
        <taxon>Agaricomycotina</taxon>
        <taxon>Agaricomycetes</taxon>
        <taxon>Agaricomycetidae</taxon>
        <taxon>Agaricales</taxon>
        <taxon>Marasmiineae</taxon>
        <taxon>Mycenaceae</taxon>
        <taxon>Favolaschia</taxon>
    </lineage>
</organism>
<feature type="domain" description="F-box" evidence="2">
    <location>
        <begin position="64"/>
        <end position="109"/>
    </location>
</feature>
<name>A0AAW0B890_9AGAR</name>
<dbReference type="PROSITE" id="PS50181">
    <property type="entry name" value="FBOX"/>
    <property type="match status" value="1"/>
</dbReference>
<reference evidence="3 4" key="1">
    <citation type="journal article" date="2024" name="J Genomics">
        <title>Draft genome sequencing and assembly of Favolaschia claudopus CIRM-BRFM 2984 isolated from oak limbs.</title>
        <authorList>
            <person name="Navarro D."/>
            <person name="Drula E."/>
            <person name="Chaduli D."/>
            <person name="Cazenave R."/>
            <person name="Ahrendt S."/>
            <person name="Wang J."/>
            <person name="Lipzen A."/>
            <person name="Daum C."/>
            <person name="Barry K."/>
            <person name="Grigoriev I.V."/>
            <person name="Favel A."/>
            <person name="Rosso M.N."/>
            <person name="Martin F."/>
        </authorList>
    </citation>
    <scope>NUCLEOTIDE SEQUENCE [LARGE SCALE GENOMIC DNA]</scope>
    <source>
        <strain evidence="3 4">CIRM-BRFM 2984</strain>
    </source>
</reference>
<keyword evidence="4" id="KW-1185">Reference proteome</keyword>
<feature type="chain" id="PRO_5044024339" description="F-box domain-containing protein" evidence="1">
    <location>
        <begin position="24"/>
        <end position="429"/>
    </location>
</feature>
<evidence type="ECO:0000313" key="4">
    <source>
        <dbReference type="Proteomes" id="UP001362999"/>
    </source>
</evidence>
<dbReference type="Proteomes" id="UP001362999">
    <property type="component" value="Unassembled WGS sequence"/>
</dbReference>
<protein>
    <recommendedName>
        <fullName evidence="2">F-box domain-containing protein</fullName>
    </recommendedName>
</protein>
<evidence type="ECO:0000259" key="2">
    <source>
        <dbReference type="PROSITE" id="PS50181"/>
    </source>
</evidence>